<dbReference type="GO" id="GO:0008168">
    <property type="term" value="F:methyltransferase activity"/>
    <property type="evidence" value="ECO:0007669"/>
    <property type="project" value="UniProtKB-KW"/>
</dbReference>
<dbReference type="Proteomes" id="UP000249396">
    <property type="component" value="Unassembled WGS sequence"/>
</dbReference>
<dbReference type="InterPro" id="IPR029063">
    <property type="entry name" value="SAM-dependent_MTases_sf"/>
</dbReference>
<sequence length="357" mass="41476">MFWNPASLIGLTERGMIPDPLLRFGIRRLLRQRLASLPVNDCEAAADYLDGFIKQMDEAPVALIPEKANEQHYEVPESFFGAVLGCNRKYSSGYWPEGIASLDEAEAAALNMTCERAGLKNGQDILELGCGWGSLTLWMAGRYPESRITAVSNSHSQRAYILAEAIERGLRNVEVITCDMNQFRTDKSFDRVVSVEMFEHMRNWREVFHRINGWLNPGGLFFMHLFVHRTLPYLFTVEDDSDWMSRHFFSGGMMPSDGMPARFQDSLRLVRQWRWNGQHYEKTANAWLANMDKNKDKVWPILAETYGAESAQTWWVRWRLFFMACAELWGYKDGQEWWVSHYLFERNLDCQKLVNNP</sequence>
<dbReference type="CDD" id="cd02440">
    <property type="entry name" value="AdoMet_MTases"/>
    <property type="match status" value="1"/>
</dbReference>
<proteinExistence type="predicted"/>
<dbReference type="SUPFAM" id="SSF53335">
    <property type="entry name" value="S-adenosyl-L-methionine-dependent methyltransferases"/>
    <property type="match status" value="1"/>
</dbReference>
<comment type="caution">
    <text evidence="1">The sequence shown here is derived from an EMBL/GenBank/DDBJ whole genome shotgun (WGS) entry which is preliminary data.</text>
</comment>
<evidence type="ECO:0000313" key="1">
    <source>
        <dbReference type="EMBL" id="PZN83010.1"/>
    </source>
</evidence>
<gene>
    <name evidence="1" type="ORF">DM484_05445</name>
</gene>
<accession>A0A2W4T6Q5</accession>
<dbReference type="GO" id="GO:0032259">
    <property type="term" value="P:methylation"/>
    <property type="evidence" value="ECO:0007669"/>
    <property type="project" value="UniProtKB-KW"/>
</dbReference>
<dbReference type="Pfam" id="PF02353">
    <property type="entry name" value="CMAS"/>
    <property type="match status" value="1"/>
</dbReference>
<keyword evidence="1" id="KW-0808">Transferase</keyword>
<protein>
    <submittedName>
        <fullName evidence="1">SAM-dependent methyltransferase</fullName>
    </submittedName>
</protein>
<dbReference type="PANTHER" id="PTHR43832:SF1">
    <property type="entry name" value="S-ADENOSYL-L-METHIONINE-DEPENDENT METHYLTRANSFERASES SUPERFAMILY PROTEIN"/>
    <property type="match status" value="1"/>
</dbReference>
<reference evidence="1 2" key="1">
    <citation type="journal article" date="2018" name="Aquat. Microb. Ecol.">
        <title>Gammaproteobacterial methanotrophs dominate.</title>
        <authorList>
            <person name="Rissanen A.J."/>
            <person name="Saarenheimo J."/>
            <person name="Tiirola M."/>
            <person name="Peura S."/>
            <person name="Aalto S.L."/>
            <person name="Karvinen A."/>
            <person name="Nykanen H."/>
        </authorList>
    </citation>
    <scope>NUCLEOTIDE SEQUENCE [LARGE SCALE GENOMIC DNA]</scope>
    <source>
        <strain evidence="1">AMbin10</strain>
    </source>
</reference>
<organism evidence="1 2">
    <name type="scientific">Candidatus Methylumidiphilus alinenensis</name>
    <dbReference type="NCBI Taxonomy" id="2202197"/>
    <lineage>
        <taxon>Bacteria</taxon>
        <taxon>Pseudomonadati</taxon>
        <taxon>Pseudomonadota</taxon>
        <taxon>Gammaproteobacteria</taxon>
        <taxon>Methylococcales</taxon>
        <taxon>Candidatus Methylumidiphilus</taxon>
    </lineage>
</organism>
<dbReference type="EMBL" id="QJPH01000195">
    <property type="protein sequence ID" value="PZN83010.1"/>
    <property type="molecule type" value="Genomic_DNA"/>
</dbReference>
<dbReference type="AlphaFoldDB" id="A0A2W4T6Q5"/>
<dbReference type="FunFam" id="3.40.50.150:FF:000554">
    <property type="entry name" value="Cation-transporting ATPase"/>
    <property type="match status" value="1"/>
</dbReference>
<name>A0A2W4T6Q5_9GAMM</name>
<dbReference type="PANTHER" id="PTHR43832">
    <property type="match status" value="1"/>
</dbReference>
<keyword evidence="1" id="KW-0489">Methyltransferase</keyword>
<evidence type="ECO:0000313" key="2">
    <source>
        <dbReference type="Proteomes" id="UP000249396"/>
    </source>
</evidence>
<dbReference type="Gene3D" id="3.40.50.150">
    <property type="entry name" value="Vaccinia Virus protein VP39"/>
    <property type="match status" value="1"/>
</dbReference>